<dbReference type="GO" id="GO:0035925">
    <property type="term" value="F:mRNA 3'-UTR AU-rich region binding"/>
    <property type="evidence" value="ECO:0007669"/>
    <property type="project" value="TreeGrafter"/>
</dbReference>
<dbReference type="PROSITE" id="PS01162">
    <property type="entry name" value="QOR_ZETA_CRYSTAL"/>
    <property type="match status" value="1"/>
</dbReference>
<dbReference type="GO" id="GO:0008270">
    <property type="term" value="F:zinc ion binding"/>
    <property type="evidence" value="ECO:0007669"/>
    <property type="project" value="InterPro"/>
</dbReference>
<dbReference type="Pfam" id="PF00107">
    <property type="entry name" value="ADH_zinc_N"/>
    <property type="match status" value="1"/>
</dbReference>
<dbReference type="Proteomes" id="UP000578077">
    <property type="component" value="Unassembled WGS sequence"/>
</dbReference>
<dbReference type="EMBL" id="JACHLY010000001">
    <property type="protein sequence ID" value="MBB6000266.1"/>
    <property type="molecule type" value="Genomic_DNA"/>
</dbReference>
<dbReference type="SMART" id="SM00829">
    <property type="entry name" value="PKS_ER"/>
    <property type="match status" value="1"/>
</dbReference>
<dbReference type="InterPro" id="IPR011032">
    <property type="entry name" value="GroES-like_sf"/>
</dbReference>
<comment type="caution">
    <text evidence="4">The sequence shown here is derived from an EMBL/GenBank/DDBJ whole genome shotgun (WGS) entry which is preliminary data.</text>
</comment>
<dbReference type="InterPro" id="IPR013149">
    <property type="entry name" value="ADH-like_C"/>
</dbReference>
<feature type="domain" description="Enoyl reductase (ER)" evidence="3">
    <location>
        <begin position="19"/>
        <end position="329"/>
    </location>
</feature>
<dbReference type="PANTHER" id="PTHR48106">
    <property type="entry name" value="QUINONE OXIDOREDUCTASE PIG3-RELATED"/>
    <property type="match status" value="1"/>
</dbReference>
<dbReference type="InterPro" id="IPR036291">
    <property type="entry name" value="NAD(P)-bd_dom_sf"/>
</dbReference>
<dbReference type="FunFam" id="3.40.50.720:FF:000053">
    <property type="entry name" value="Quinone oxidoreductase 1"/>
    <property type="match status" value="1"/>
</dbReference>
<evidence type="ECO:0000313" key="4">
    <source>
        <dbReference type="EMBL" id="MBB6000266.1"/>
    </source>
</evidence>
<dbReference type="Pfam" id="PF08240">
    <property type="entry name" value="ADH_N"/>
    <property type="match status" value="1"/>
</dbReference>
<dbReference type="GO" id="GO:0003960">
    <property type="term" value="F:quinone reductase (NADPH) activity"/>
    <property type="evidence" value="ECO:0007669"/>
    <property type="project" value="UniProtKB-EC"/>
</dbReference>
<gene>
    <name evidence="4" type="ORF">HNR25_004017</name>
</gene>
<dbReference type="SUPFAM" id="SSF50129">
    <property type="entry name" value="GroES-like"/>
    <property type="match status" value="1"/>
</dbReference>
<dbReference type="CDD" id="cd05286">
    <property type="entry name" value="QOR2"/>
    <property type="match status" value="1"/>
</dbReference>
<dbReference type="Gene3D" id="3.90.180.10">
    <property type="entry name" value="Medium-chain alcohol dehydrogenases, catalytic domain"/>
    <property type="match status" value="1"/>
</dbReference>
<protein>
    <submittedName>
        <fullName evidence="4">NADPH2:quinone reductase</fullName>
        <ecNumber evidence="4">1.6.5.5</ecNumber>
    </submittedName>
</protein>
<name>A0A841EBA5_9ACTN</name>
<dbReference type="InterPro" id="IPR013154">
    <property type="entry name" value="ADH-like_N"/>
</dbReference>
<dbReference type="GO" id="GO:0005829">
    <property type="term" value="C:cytosol"/>
    <property type="evidence" value="ECO:0007669"/>
    <property type="project" value="TreeGrafter"/>
</dbReference>
<accession>A0A841EBA5</accession>
<dbReference type="InterPro" id="IPR002364">
    <property type="entry name" value="Quin_OxRdtase/zeta-crystal_CS"/>
</dbReference>
<dbReference type="InterPro" id="IPR047618">
    <property type="entry name" value="QOR-like"/>
</dbReference>
<keyword evidence="5" id="KW-1185">Reference proteome</keyword>
<reference evidence="4 5" key="1">
    <citation type="submission" date="2020-08" db="EMBL/GenBank/DDBJ databases">
        <title>Sequencing the genomes of 1000 actinobacteria strains.</title>
        <authorList>
            <person name="Klenk H.-P."/>
        </authorList>
    </citation>
    <scope>NUCLEOTIDE SEQUENCE [LARGE SCALE GENOMIC DNA]</scope>
    <source>
        <strain evidence="4 5">DSM 44593</strain>
    </source>
</reference>
<evidence type="ECO:0000256" key="2">
    <source>
        <dbReference type="ARBA" id="ARBA00023002"/>
    </source>
</evidence>
<keyword evidence="1" id="KW-0521">NADP</keyword>
<proteinExistence type="predicted"/>
<dbReference type="GO" id="GO:0070402">
    <property type="term" value="F:NADPH binding"/>
    <property type="evidence" value="ECO:0007669"/>
    <property type="project" value="TreeGrafter"/>
</dbReference>
<dbReference type="SUPFAM" id="SSF51735">
    <property type="entry name" value="NAD(P)-binding Rossmann-fold domains"/>
    <property type="match status" value="1"/>
</dbReference>
<evidence type="ECO:0000313" key="5">
    <source>
        <dbReference type="Proteomes" id="UP000578077"/>
    </source>
</evidence>
<evidence type="ECO:0000259" key="3">
    <source>
        <dbReference type="SMART" id="SM00829"/>
    </source>
</evidence>
<evidence type="ECO:0000256" key="1">
    <source>
        <dbReference type="ARBA" id="ARBA00022857"/>
    </source>
</evidence>
<dbReference type="PANTHER" id="PTHR48106:SF13">
    <property type="entry name" value="QUINONE OXIDOREDUCTASE-RELATED"/>
    <property type="match status" value="1"/>
</dbReference>
<dbReference type="AlphaFoldDB" id="A0A841EBA5"/>
<keyword evidence="2 4" id="KW-0560">Oxidoreductase</keyword>
<organism evidence="4 5">
    <name type="scientific">Streptomonospora salina</name>
    <dbReference type="NCBI Taxonomy" id="104205"/>
    <lineage>
        <taxon>Bacteria</taxon>
        <taxon>Bacillati</taxon>
        <taxon>Actinomycetota</taxon>
        <taxon>Actinomycetes</taxon>
        <taxon>Streptosporangiales</taxon>
        <taxon>Nocardiopsidaceae</taxon>
        <taxon>Streptomonospora</taxon>
    </lineage>
</organism>
<dbReference type="Gene3D" id="3.40.50.720">
    <property type="entry name" value="NAD(P)-binding Rossmann-like Domain"/>
    <property type="match status" value="1"/>
</dbReference>
<dbReference type="InterPro" id="IPR020843">
    <property type="entry name" value="ER"/>
</dbReference>
<sequence>MTQHSERSGMRAIVIEEQGGPEAMRLADIDTPDPGAGEVLVDVDARGVNFIDVYQRSGAYSVPTPFTPGVEAAGRVAAVGPGVTEFAAGARVAWAMLPGGYADQAVVPVQRLVPVPDGVTAEQAAATLLQGMTAHYLTHATYAVQPGETVLVHAAAGGTGLLLVQLAKARGATVIGTASTGEKQRLAREAGADEIIDYTTADVAPAVRELTDGQGVAAVYDGVGAGTFEASLASLRMRGVLALFGQAGGAVPPVDPQRLNTAGSVYLTRPSLAHYVATRAELLERAADVFGLVESGRLEVRVGGRYALSEAARAHEDLAARRTTGKLLLT</sequence>
<dbReference type="EC" id="1.6.5.5" evidence="4"/>